<feature type="transmembrane region" description="Helical" evidence="6">
    <location>
        <begin position="245"/>
        <end position="266"/>
    </location>
</feature>
<evidence type="ECO:0000313" key="8">
    <source>
        <dbReference type="Proteomes" id="UP000010321"/>
    </source>
</evidence>
<keyword evidence="5 6" id="KW-0472">Membrane</keyword>
<proteinExistence type="predicted"/>
<sequence length="717" mass="76241">MKIFIPQDKKYRPVRRINPSRETVYFIPQDGNYTFTKRIIKTYRNHNNKNKTTIMKQEEEKLTGVPENAFRELKPGEVYNPLMSPDRKYPEVNLWSVLWGIAMAVLFSAAAAYLGLKVGQVFEAAIPIAIIAVGVSGAAKRKNALGENVIIQSIGASSGVIVAGAIFTLPALYILQESYPQEITVTFAQVFISSLLGGVLGILFLIPFRKYFVSDMHGKYPFPEATATTQVLVSGEKGGSQAKPLLMAGIIGGLYDFIVATFGWWNENFTTRVCGFGEMLAEKAKLVFKVNTGAAVLGLGYIVGLKYASIICAGSLAVWWIIIPGMSLIWGDSVLNQWNPEITATVGAMSPEEIFKYYAKSIGIGGIAMAGIIGIIKSWSIIKSAVGLAAKEMGGKADAEAGVKRTQRDLSMKIIAIGSIITLILVTLFFYFDVMQGNLLHTVVAILLVAGISFLFTTVAANAIAIVGTNPVSGMTLMTLILASVVMVAVGLKGPGGMVAALVMGGVVCTALSMAGGFITDLKIGYWLGSTPVKQETWKFLGTIVSAATVGGVMIILNKTYGFTSGQLAAPQANAMAAVIEPLMNGVGAPWLLYGIGAVLAIVLNACKIPALAFALGMFIPLELNVPLVVGGAVNWYVTGRSKDAALNAERGEKGTLLASGFIAGGALMGVVSAAMRFGGVNLVNDAWLNNTWSEVLALGAYAILIFYLVKASMKTK</sequence>
<feature type="transmembrane region" description="Helical" evidence="6">
    <location>
        <begin position="498"/>
        <end position="519"/>
    </location>
</feature>
<feature type="transmembrane region" description="Helical" evidence="6">
    <location>
        <begin position="414"/>
        <end position="432"/>
    </location>
</feature>
<dbReference type="PANTHER" id="PTHR31645:SF0">
    <property type="entry name" value="OLIGOPEPTIDE TRANSPORTER YGL114W-RELATED"/>
    <property type="match status" value="1"/>
</dbReference>
<dbReference type="NCBIfam" id="TIGR00733">
    <property type="entry name" value="OPT family oligopeptide transporter"/>
    <property type="match status" value="1"/>
</dbReference>
<evidence type="ECO:0000256" key="2">
    <source>
        <dbReference type="ARBA" id="ARBA00022448"/>
    </source>
</evidence>
<reference evidence="7 8" key="1">
    <citation type="submission" date="2011-02" db="EMBL/GenBank/DDBJ databases">
        <authorList>
            <person name="Weinstock G."/>
            <person name="Sodergren E."/>
            <person name="Clifton S."/>
            <person name="Fulton L."/>
            <person name="Fulton B."/>
            <person name="Courtney L."/>
            <person name="Fronick C."/>
            <person name="Harrison M."/>
            <person name="Strong C."/>
            <person name="Farmer C."/>
            <person name="Delahaunty K."/>
            <person name="Markovic C."/>
            <person name="Hall O."/>
            <person name="Minx P."/>
            <person name="Tomlinson C."/>
            <person name="Mitreva M."/>
            <person name="Hou S."/>
            <person name="Chen J."/>
            <person name="Wollam A."/>
            <person name="Pepin K.H."/>
            <person name="Johnson M."/>
            <person name="Bhonagiri V."/>
            <person name="Zhang X."/>
            <person name="Suruliraj S."/>
            <person name="Warren W."/>
            <person name="Chinwalla A."/>
            <person name="Mardis E.R."/>
            <person name="Wilson R.K."/>
        </authorList>
    </citation>
    <scope>NUCLEOTIDE SEQUENCE [LARGE SCALE GENOMIC DNA]</scope>
    <source>
        <strain evidence="7 8">YIT 12056</strain>
    </source>
</reference>
<feature type="transmembrane region" description="Helical" evidence="6">
    <location>
        <begin position="310"/>
        <end position="330"/>
    </location>
</feature>
<dbReference type="PANTHER" id="PTHR31645">
    <property type="entry name" value="OLIGOPEPTIDE TRANSPORTER YGL114W-RELATED"/>
    <property type="match status" value="1"/>
</dbReference>
<dbReference type="NCBIfam" id="TIGR00728">
    <property type="entry name" value="OPT_sfam"/>
    <property type="match status" value="1"/>
</dbReference>
<dbReference type="Pfam" id="PF03169">
    <property type="entry name" value="OPT"/>
    <property type="match status" value="1"/>
</dbReference>
<evidence type="ECO:0000256" key="3">
    <source>
        <dbReference type="ARBA" id="ARBA00022692"/>
    </source>
</evidence>
<dbReference type="InterPro" id="IPR004814">
    <property type="entry name" value="Oligopep_transpt"/>
</dbReference>
<evidence type="ECO:0000256" key="6">
    <source>
        <dbReference type="SAM" id="Phobius"/>
    </source>
</evidence>
<feature type="transmembrane region" description="Helical" evidence="6">
    <location>
        <begin position="444"/>
        <end position="467"/>
    </location>
</feature>
<evidence type="ECO:0000313" key="7">
    <source>
        <dbReference type="EMBL" id="EGF53897.1"/>
    </source>
</evidence>
<feature type="transmembrane region" description="Helical" evidence="6">
    <location>
        <begin position="151"/>
        <end position="175"/>
    </location>
</feature>
<feature type="transmembrane region" description="Helical" evidence="6">
    <location>
        <begin position="121"/>
        <end position="139"/>
    </location>
</feature>
<keyword evidence="2" id="KW-0813">Transport</keyword>
<keyword evidence="3 6" id="KW-0812">Transmembrane</keyword>
<evidence type="ECO:0000256" key="5">
    <source>
        <dbReference type="ARBA" id="ARBA00023136"/>
    </source>
</evidence>
<feature type="transmembrane region" description="Helical" evidence="6">
    <location>
        <begin position="92"/>
        <end position="115"/>
    </location>
</feature>
<dbReference type="InterPro" id="IPR004813">
    <property type="entry name" value="OPT"/>
</dbReference>
<feature type="transmembrane region" description="Helical" evidence="6">
    <location>
        <begin position="657"/>
        <end position="680"/>
    </location>
</feature>
<evidence type="ECO:0000256" key="4">
    <source>
        <dbReference type="ARBA" id="ARBA00022989"/>
    </source>
</evidence>
<evidence type="ECO:0000256" key="1">
    <source>
        <dbReference type="ARBA" id="ARBA00004141"/>
    </source>
</evidence>
<feature type="transmembrane region" description="Helical" evidence="6">
    <location>
        <begin position="591"/>
        <end position="616"/>
    </location>
</feature>
<gene>
    <name evidence="7" type="ORF">HMPREF9445_00633</name>
</gene>
<name>A0ABP2KUL7_9BACE</name>
<feature type="transmembrane region" description="Helical" evidence="6">
    <location>
        <begin position="474"/>
        <end position="492"/>
    </location>
</feature>
<feature type="transmembrane region" description="Helical" evidence="6">
    <location>
        <begin position="286"/>
        <end position="303"/>
    </location>
</feature>
<keyword evidence="4 6" id="KW-1133">Transmembrane helix</keyword>
<feature type="transmembrane region" description="Helical" evidence="6">
    <location>
        <begin position="187"/>
        <end position="206"/>
    </location>
</feature>
<feature type="transmembrane region" description="Helical" evidence="6">
    <location>
        <begin position="540"/>
        <end position="557"/>
    </location>
</feature>
<feature type="transmembrane region" description="Helical" evidence="6">
    <location>
        <begin position="692"/>
        <end position="710"/>
    </location>
</feature>
<comment type="caution">
    <text evidence="7">The sequence shown here is derived from an EMBL/GenBank/DDBJ whole genome shotgun (WGS) entry which is preliminary data.</text>
</comment>
<accession>A0ABP2KUL7</accession>
<comment type="subcellular location">
    <subcellularLocation>
        <location evidence="1">Membrane</location>
        <topology evidence="1">Multi-pass membrane protein</topology>
    </subcellularLocation>
</comment>
<protein>
    <submittedName>
        <fullName evidence="7">Oligopeptide transporter, OPT family</fullName>
    </submittedName>
</protein>
<dbReference type="Proteomes" id="UP000010321">
    <property type="component" value="Unassembled WGS sequence"/>
</dbReference>
<organism evidence="7 8">
    <name type="scientific">Bacteroides clarus YIT 12056</name>
    <dbReference type="NCBI Taxonomy" id="762984"/>
    <lineage>
        <taxon>Bacteria</taxon>
        <taxon>Pseudomonadati</taxon>
        <taxon>Bacteroidota</taxon>
        <taxon>Bacteroidia</taxon>
        <taxon>Bacteroidales</taxon>
        <taxon>Bacteroidaceae</taxon>
        <taxon>Bacteroides</taxon>
    </lineage>
</organism>
<keyword evidence="8" id="KW-1185">Reference proteome</keyword>
<dbReference type="InterPro" id="IPR045035">
    <property type="entry name" value="YSL-like"/>
</dbReference>
<dbReference type="EMBL" id="AFBM01000007">
    <property type="protein sequence ID" value="EGF53897.1"/>
    <property type="molecule type" value="Genomic_DNA"/>
</dbReference>